<dbReference type="InterPro" id="IPR013517">
    <property type="entry name" value="FG-GAP"/>
</dbReference>
<gene>
    <name evidence="2" type="ORF">METZ01_LOCUS55718</name>
</gene>
<evidence type="ECO:0008006" key="3">
    <source>
        <dbReference type="Google" id="ProtNLM"/>
    </source>
</evidence>
<dbReference type="EMBL" id="UINC01003049">
    <property type="protein sequence ID" value="SVA02864.1"/>
    <property type="molecule type" value="Genomic_DNA"/>
</dbReference>
<proteinExistence type="predicted"/>
<dbReference type="AlphaFoldDB" id="A0A381SHB2"/>
<dbReference type="SUPFAM" id="SSF69318">
    <property type="entry name" value="Integrin alpha N-terminal domain"/>
    <property type="match status" value="2"/>
</dbReference>
<dbReference type="Gene3D" id="2.60.40.4070">
    <property type="match status" value="1"/>
</dbReference>
<reference evidence="2" key="1">
    <citation type="submission" date="2018-05" db="EMBL/GenBank/DDBJ databases">
        <authorList>
            <person name="Lanie J.A."/>
            <person name="Ng W.-L."/>
            <person name="Kazmierczak K.M."/>
            <person name="Andrzejewski T.M."/>
            <person name="Davidsen T.M."/>
            <person name="Wayne K.J."/>
            <person name="Tettelin H."/>
            <person name="Glass J.I."/>
            <person name="Rusch D."/>
            <person name="Podicherti R."/>
            <person name="Tsui H.-C.T."/>
            <person name="Winkler M.E."/>
        </authorList>
    </citation>
    <scope>NUCLEOTIDE SEQUENCE</scope>
</reference>
<accession>A0A381SHB2</accession>
<dbReference type="PANTHER" id="PTHR44103:SF1">
    <property type="entry name" value="PROPROTEIN CONVERTASE P"/>
    <property type="match status" value="1"/>
</dbReference>
<organism evidence="2">
    <name type="scientific">marine metagenome</name>
    <dbReference type="NCBI Taxonomy" id="408172"/>
    <lineage>
        <taxon>unclassified sequences</taxon>
        <taxon>metagenomes</taxon>
        <taxon>ecological metagenomes</taxon>
    </lineage>
</organism>
<dbReference type="NCBIfam" id="TIGR04183">
    <property type="entry name" value="Por_Secre_tail"/>
    <property type="match status" value="1"/>
</dbReference>
<keyword evidence="1" id="KW-0732">Signal</keyword>
<dbReference type="Pfam" id="PF13517">
    <property type="entry name" value="FG-GAP_3"/>
    <property type="match status" value="1"/>
</dbReference>
<dbReference type="InterPro" id="IPR026444">
    <property type="entry name" value="Secre_tail"/>
</dbReference>
<evidence type="ECO:0000256" key="1">
    <source>
        <dbReference type="ARBA" id="ARBA00022729"/>
    </source>
</evidence>
<dbReference type="PANTHER" id="PTHR44103">
    <property type="entry name" value="PROPROTEIN CONVERTASE P"/>
    <property type="match status" value="1"/>
</dbReference>
<dbReference type="InterPro" id="IPR028994">
    <property type="entry name" value="Integrin_alpha_N"/>
</dbReference>
<name>A0A381SHB2_9ZZZZ</name>
<sequence>MKLYRLTVIILMYCVSIWIYATDIDSSFTIKWQNDAWGAGGLFPAGPPWNMVGPYDFDNDGYGDFIVASAYAGQYCNGVYHYEATDNDSITVQWVYTFYDLSCTYDAYSSVAVGDIDGDNNPEILSLVDTSPGVSGQKGLQIFEWDPDSLSFLSSPTYTWDMGLDSVWEAGQILVAELDGDSAQEIIVSVMDGPWSELGSGGSSRLMIFELDSVVDDSAIFSIEYEDNVWTNWSGYNISTGDLDNDGLMEIYTVAYEYYHIIIHENSGEDQYEYQTDFYVCSQQYERGNQSIIVTDLDENGTNELFGVTSGTNTLAGDLLTPGLFFAVQGVDDVSTLSYGNFNFFASYAGGLRQINAGDADGDGKPNLYLAGHYNEAVYDWEFNGDDPLAVESFSERIIFMDDTTDNYTPGNDQGKVRVAKLFPGDLDNDGYGDLVLSSASFAADKPQLFMIEHDGTLETDYSNYTIPNHVSISQNFPNPFNPATQFSYTLNESGTISLGIYDITGKLIYTVYDGFQRAGNHNVFWTGLDQNKRPVSSGVYFYRLVTQSNTISKKMVLAK</sequence>
<protein>
    <recommendedName>
        <fullName evidence="3">Secretion system C-terminal sorting domain-containing protein</fullName>
    </recommendedName>
</protein>
<evidence type="ECO:0000313" key="2">
    <source>
        <dbReference type="EMBL" id="SVA02864.1"/>
    </source>
</evidence>